<dbReference type="RefSeq" id="XP_024777544.1">
    <property type="nucleotide sequence ID" value="XM_024916977.1"/>
</dbReference>
<evidence type="ECO:0000256" key="1">
    <source>
        <dbReference type="SAM" id="SignalP"/>
    </source>
</evidence>
<dbReference type="Proteomes" id="UP000241690">
    <property type="component" value="Unassembled WGS sequence"/>
</dbReference>
<dbReference type="AlphaFoldDB" id="A0A2T4ALC1"/>
<keyword evidence="3" id="KW-1185">Reference proteome</keyword>
<evidence type="ECO:0000313" key="2">
    <source>
        <dbReference type="EMBL" id="PTB57867.1"/>
    </source>
</evidence>
<keyword evidence="1" id="KW-0732">Signal</keyword>
<feature type="signal peptide" evidence="1">
    <location>
        <begin position="1"/>
        <end position="17"/>
    </location>
</feature>
<gene>
    <name evidence="2" type="ORF">M431DRAFT_492105</name>
</gene>
<accession>A0A2T4ALC1</accession>
<evidence type="ECO:0000313" key="3">
    <source>
        <dbReference type="Proteomes" id="UP000241690"/>
    </source>
</evidence>
<name>A0A2T4ALC1_TRIHA</name>
<proteinExistence type="predicted"/>
<dbReference type="EMBL" id="KZ679677">
    <property type="protein sequence ID" value="PTB57867.1"/>
    <property type="molecule type" value="Genomic_DNA"/>
</dbReference>
<sequence length="58" mass="6390">MRFFTSLFLVLVGAAAASPLMERQDDPDCYDICFSGPLPCPSNRVSKEIDGCWTCCLV</sequence>
<reference evidence="2 3" key="1">
    <citation type="submission" date="2016-07" db="EMBL/GenBank/DDBJ databases">
        <title>Multiple horizontal gene transfer events from other fungi enriched the ability of initially mycotrophic Trichoderma (Ascomycota) to feed on dead plant biomass.</title>
        <authorList>
            <consortium name="DOE Joint Genome Institute"/>
            <person name="Aerts A."/>
            <person name="Atanasova L."/>
            <person name="Chenthamara K."/>
            <person name="Zhang J."/>
            <person name="Grujic M."/>
            <person name="Henrissat B."/>
            <person name="Kuo A."/>
            <person name="Salamov A."/>
            <person name="Lipzen A."/>
            <person name="Labutti K."/>
            <person name="Barry K."/>
            <person name="Miao Y."/>
            <person name="Rahimi M.J."/>
            <person name="Shen Q."/>
            <person name="Grigoriev I.V."/>
            <person name="Kubicek C.P."/>
            <person name="Druzhinina I.S."/>
        </authorList>
    </citation>
    <scope>NUCLEOTIDE SEQUENCE [LARGE SCALE GENOMIC DNA]</scope>
    <source>
        <strain evidence="2 3">CBS 226.95</strain>
    </source>
</reference>
<protein>
    <submittedName>
        <fullName evidence="2">Uncharacterized protein</fullName>
    </submittedName>
</protein>
<dbReference type="GeneID" id="36625546"/>
<organism evidence="2 3">
    <name type="scientific">Trichoderma harzianum CBS 226.95</name>
    <dbReference type="NCBI Taxonomy" id="983964"/>
    <lineage>
        <taxon>Eukaryota</taxon>
        <taxon>Fungi</taxon>
        <taxon>Dikarya</taxon>
        <taxon>Ascomycota</taxon>
        <taxon>Pezizomycotina</taxon>
        <taxon>Sordariomycetes</taxon>
        <taxon>Hypocreomycetidae</taxon>
        <taxon>Hypocreales</taxon>
        <taxon>Hypocreaceae</taxon>
        <taxon>Trichoderma</taxon>
    </lineage>
</organism>
<feature type="chain" id="PRO_5015519398" evidence="1">
    <location>
        <begin position="18"/>
        <end position="58"/>
    </location>
</feature>